<dbReference type="Pfam" id="PF03845">
    <property type="entry name" value="Spore_permease"/>
    <property type="match status" value="1"/>
</dbReference>
<evidence type="ECO:0000313" key="9">
    <source>
        <dbReference type="EMBL" id="MCE5168557.1"/>
    </source>
</evidence>
<evidence type="ECO:0000256" key="5">
    <source>
        <dbReference type="ARBA" id="ARBA00022692"/>
    </source>
</evidence>
<dbReference type="NCBIfam" id="TIGR00912">
    <property type="entry name" value="2A0309"/>
    <property type="match status" value="1"/>
</dbReference>
<feature type="transmembrane region" description="Helical" evidence="8">
    <location>
        <begin position="44"/>
        <end position="64"/>
    </location>
</feature>
<name>A0ABS8YAX5_9BACL</name>
<protein>
    <submittedName>
        <fullName evidence="9">Spore germination protein</fullName>
    </submittedName>
</protein>
<accession>A0ABS8YAX5</accession>
<gene>
    <name evidence="9" type="ORF">LQV63_04420</name>
</gene>
<keyword evidence="5 8" id="KW-0812">Transmembrane</keyword>
<dbReference type="PANTHER" id="PTHR34975">
    <property type="entry name" value="SPORE GERMINATION PROTEIN A2"/>
    <property type="match status" value="1"/>
</dbReference>
<feature type="transmembrane region" description="Helical" evidence="8">
    <location>
        <begin position="215"/>
        <end position="238"/>
    </location>
</feature>
<evidence type="ECO:0000256" key="8">
    <source>
        <dbReference type="SAM" id="Phobius"/>
    </source>
</evidence>
<evidence type="ECO:0000313" key="10">
    <source>
        <dbReference type="Proteomes" id="UP001199916"/>
    </source>
</evidence>
<comment type="subcellular location">
    <subcellularLocation>
        <location evidence="1">Membrane</location>
        <topology evidence="1">Multi-pass membrane protein</topology>
    </subcellularLocation>
</comment>
<evidence type="ECO:0000256" key="2">
    <source>
        <dbReference type="ARBA" id="ARBA00007998"/>
    </source>
</evidence>
<evidence type="ECO:0000256" key="4">
    <source>
        <dbReference type="ARBA" id="ARBA00022544"/>
    </source>
</evidence>
<feature type="transmembrane region" description="Helical" evidence="8">
    <location>
        <begin position="301"/>
        <end position="320"/>
    </location>
</feature>
<dbReference type="EMBL" id="JAJNBZ010000002">
    <property type="protein sequence ID" value="MCE5168557.1"/>
    <property type="molecule type" value="Genomic_DNA"/>
</dbReference>
<feature type="transmembrane region" description="Helical" evidence="8">
    <location>
        <begin position="76"/>
        <end position="95"/>
    </location>
</feature>
<dbReference type="InterPro" id="IPR004761">
    <property type="entry name" value="Spore_GerAB"/>
</dbReference>
<evidence type="ECO:0000256" key="3">
    <source>
        <dbReference type="ARBA" id="ARBA00022448"/>
    </source>
</evidence>
<feature type="transmembrane region" description="Helical" evidence="8">
    <location>
        <begin position="332"/>
        <end position="355"/>
    </location>
</feature>
<keyword evidence="3" id="KW-0813">Transport</keyword>
<reference evidence="9 10" key="1">
    <citation type="submission" date="2021-11" db="EMBL/GenBank/DDBJ databases">
        <title>Draft genome sequence of Paenibacillus profundus YoMME, a new Gram-positive bacteria with exoelectrogenic properties.</title>
        <authorList>
            <person name="Hubenova Y."/>
            <person name="Hubenova E."/>
            <person name="Manasiev Y."/>
            <person name="Peykov S."/>
            <person name="Mitov M."/>
        </authorList>
    </citation>
    <scope>NUCLEOTIDE SEQUENCE [LARGE SCALE GENOMIC DNA]</scope>
    <source>
        <strain evidence="9 10">YoMME</strain>
    </source>
</reference>
<feature type="transmembrane region" description="Helical" evidence="8">
    <location>
        <begin position="107"/>
        <end position="131"/>
    </location>
</feature>
<feature type="transmembrane region" description="Helical" evidence="8">
    <location>
        <begin position="182"/>
        <end position="203"/>
    </location>
</feature>
<dbReference type="RefSeq" id="WP_233695797.1">
    <property type="nucleotide sequence ID" value="NZ_JAJNBZ010000002.1"/>
</dbReference>
<keyword evidence="6 8" id="KW-1133">Transmembrane helix</keyword>
<sequence length="374" mass="42239">MEQGRITWPQLGMLMYLMVGATSVLIVPSVTAKYAHQDLWMTPFIGSVVGFVAIYMALRLYRYYPNQSIIQYGEHLLGKWIGGAANLVWLFFLWQNTGVILREYGEFIVGSVLLRTPQSVVSICLIFVCALAIRGGIEVLGKFALLITPLFLGFVIFIPLLLTPEMDVLQITPVLENGWKPVLKGSILPMEWFMEYVLVSFMLPYATGQQSPWRWLSLPIILMLGTMVLLNLTCLFVFGDLTSMYTFSVFNAAKYISLGNIIEHIEAIVMVLWIMGGFVQISSWYYILVIGTAQSFHIRDYRPLVFPIGILIVAMSLWIVNDLSEMTKLFATSGAVFAAVVQICYPALLLLIAWWKHKTGETKYRERPDSPSAT</sequence>
<feature type="transmembrane region" description="Helical" evidence="8">
    <location>
        <begin position="12"/>
        <end position="32"/>
    </location>
</feature>
<keyword evidence="10" id="KW-1185">Reference proteome</keyword>
<evidence type="ECO:0000256" key="6">
    <source>
        <dbReference type="ARBA" id="ARBA00022989"/>
    </source>
</evidence>
<evidence type="ECO:0000256" key="7">
    <source>
        <dbReference type="ARBA" id="ARBA00023136"/>
    </source>
</evidence>
<feature type="transmembrane region" description="Helical" evidence="8">
    <location>
        <begin position="267"/>
        <end position="289"/>
    </location>
</feature>
<comment type="caution">
    <text evidence="9">The sequence shown here is derived from an EMBL/GenBank/DDBJ whole genome shotgun (WGS) entry which is preliminary data.</text>
</comment>
<keyword evidence="7 8" id="KW-0472">Membrane</keyword>
<evidence type="ECO:0000256" key="1">
    <source>
        <dbReference type="ARBA" id="ARBA00004141"/>
    </source>
</evidence>
<comment type="similarity">
    <text evidence="2">Belongs to the amino acid-polyamine-organocation (APC) superfamily. Spore germination protein (SGP) (TC 2.A.3.9) family.</text>
</comment>
<feature type="transmembrane region" description="Helical" evidence="8">
    <location>
        <begin position="143"/>
        <end position="162"/>
    </location>
</feature>
<dbReference type="PANTHER" id="PTHR34975:SF2">
    <property type="entry name" value="SPORE GERMINATION PROTEIN A2"/>
    <property type="match status" value="1"/>
</dbReference>
<proteinExistence type="inferred from homology"/>
<dbReference type="Proteomes" id="UP001199916">
    <property type="component" value="Unassembled WGS sequence"/>
</dbReference>
<organism evidence="9 10">
    <name type="scientific">Paenibacillus profundus</name>
    <dbReference type="NCBI Taxonomy" id="1173085"/>
    <lineage>
        <taxon>Bacteria</taxon>
        <taxon>Bacillati</taxon>
        <taxon>Bacillota</taxon>
        <taxon>Bacilli</taxon>
        <taxon>Bacillales</taxon>
        <taxon>Paenibacillaceae</taxon>
        <taxon>Paenibacillus</taxon>
    </lineage>
</organism>
<keyword evidence="4" id="KW-0309">Germination</keyword>